<protein>
    <submittedName>
        <fullName evidence="1">DNA alkylation repair protein</fullName>
    </submittedName>
</protein>
<reference evidence="1 2" key="1">
    <citation type="submission" date="2018-06" db="EMBL/GenBank/DDBJ databases">
        <title>Genome sequencing of Oceanotoga sp. sy52.</title>
        <authorList>
            <person name="Mori K."/>
        </authorList>
    </citation>
    <scope>NUCLEOTIDE SEQUENCE [LARGE SCALE GENOMIC DNA]</scope>
    <source>
        <strain evidence="2">sy52</strain>
    </source>
</reference>
<accession>A0A7G1G883</accession>
<organism evidence="1 2">
    <name type="scientific">Tepiditoga spiralis</name>
    <dbReference type="NCBI Taxonomy" id="2108365"/>
    <lineage>
        <taxon>Bacteria</taxon>
        <taxon>Thermotogati</taxon>
        <taxon>Thermotogota</taxon>
        <taxon>Thermotogae</taxon>
        <taxon>Petrotogales</taxon>
        <taxon>Petrotogaceae</taxon>
        <taxon>Tepiditoga</taxon>
    </lineage>
</organism>
<dbReference type="PANTHER" id="PTHR34070:SF1">
    <property type="entry name" value="DNA ALKYLATION REPAIR PROTEIN"/>
    <property type="match status" value="1"/>
</dbReference>
<dbReference type="Pfam" id="PF08713">
    <property type="entry name" value="DNA_alkylation"/>
    <property type="match status" value="1"/>
</dbReference>
<dbReference type="AlphaFoldDB" id="A0A7G1G883"/>
<dbReference type="PANTHER" id="PTHR34070">
    <property type="entry name" value="ARMADILLO-TYPE FOLD"/>
    <property type="match status" value="1"/>
</dbReference>
<dbReference type="Gene3D" id="1.25.10.90">
    <property type="match status" value="1"/>
</dbReference>
<dbReference type="InterPro" id="IPR016024">
    <property type="entry name" value="ARM-type_fold"/>
</dbReference>
<dbReference type="InterPro" id="IPR014825">
    <property type="entry name" value="DNA_alkylation"/>
</dbReference>
<dbReference type="SUPFAM" id="SSF48371">
    <property type="entry name" value="ARM repeat"/>
    <property type="match status" value="1"/>
</dbReference>
<gene>
    <name evidence="1" type="ORF">OSSY52_15750</name>
</gene>
<keyword evidence="2" id="KW-1185">Reference proteome</keyword>
<dbReference type="InParanoid" id="A0A7G1G883"/>
<sequence>MNCTVELVTELKNNTNIEKAKHSKQFFKSFPGGYGEGDMFLGITVPIQRKIAKKYYKFCTLKDIEVLLNNEFHEIRLTALFILTYKLEKSDNNEEIKKIVDLYINKISKVNNWDLVDSSAPKILGPYFLNKDKSLLYNYANSNNLWKQRISIITTQYFIKNNQFQDTLNISKILLNHSHDLIHKAVGWMLREIGNRNFEVEFNFLKDHYKNMPRTMLRYAIEKFDKELRVKFLKGKI</sequence>
<dbReference type="Proteomes" id="UP000516361">
    <property type="component" value="Chromosome"/>
</dbReference>
<evidence type="ECO:0000313" key="1">
    <source>
        <dbReference type="EMBL" id="BBE31434.1"/>
    </source>
</evidence>
<dbReference type="CDD" id="cd06561">
    <property type="entry name" value="AlkD_like"/>
    <property type="match status" value="1"/>
</dbReference>
<dbReference type="EMBL" id="AP018712">
    <property type="protein sequence ID" value="BBE31434.1"/>
    <property type="molecule type" value="Genomic_DNA"/>
</dbReference>
<name>A0A7G1G883_9BACT</name>
<proteinExistence type="predicted"/>
<dbReference type="RefSeq" id="WP_190613964.1">
    <property type="nucleotide sequence ID" value="NZ_AP018712.1"/>
</dbReference>
<dbReference type="KEGG" id="ocy:OSSY52_15750"/>
<evidence type="ECO:0000313" key="2">
    <source>
        <dbReference type="Proteomes" id="UP000516361"/>
    </source>
</evidence>